<accession>A0A8J2PV83</accession>
<gene>
    <name evidence="4" type="ORF">AFUS01_LOCUS33272</name>
</gene>
<evidence type="ECO:0000256" key="1">
    <source>
        <dbReference type="ARBA" id="ARBA00009995"/>
    </source>
</evidence>
<keyword evidence="2" id="KW-0328">Glycosyltransferase</keyword>
<proteinExistence type="inferred from homology"/>
<dbReference type="PANTHER" id="PTHR48043">
    <property type="entry name" value="EG:EG0003.4 PROTEIN-RELATED"/>
    <property type="match status" value="1"/>
</dbReference>
<protein>
    <submittedName>
        <fullName evidence="4">Uncharacterized protein</fullName>
    </submittedName>
</protein>
<evidence type="ECO:0000313" key="5">
    <source>
        <dbReference type="Proteomes" id="UP000708208"/>
    </source>
</evidence>
<evidence type="ECO:0000256" key="2">
    <source>
        <dbReference type="ARBA" id="ARBA00022676"/>
    </source>
</evidence>
<sequence>PGRPLPDDLNKFISEAQHGVVLFSLGSIFNCQDMPEETRQAFIEAFSKLKQKVLWKWDCQKVDAPDNVRFEKWLPLQDVLAHPNLKVWICRETGNNRVEGGGDHKCN</sequence>
<dbReference type="GO" id="GO:0008194">
    <property type="term" value="F:UDP-glycosyltransferase activity"/>
    <property type="evidence" value="ECO:0007669"/>
    <property type="project" value="InterPro"/>
</dbReference>
<feature type="non-terminal residue" evidence="4">
    <location>
        <position position="1"/>
    </location>
</feature>
<name>A0A8J2PV83_9HEXA</name>
<evidence type="ECO:0000313" key="4">
    <source>
        <dbReference type="EMBL" id="CAG7823035.1"/>
    </source>
</evidence>
<dbReference type="Pfam" id="PF00201">
    <property type="entry name" value="UDPGT"/>
    <property type="match status" value="1"/>
</dbReference>
<comment type="caution">
    <text evidence="4">The sequence shown here is derived from an EMBL/GenBank/DDBJ whole genome shotgun (WGS) entry which is preliminary data.</text>
</comment>
<evidence type="ECO:0000256" key="3">
    <source>
        <dbReference type="ARBA" id="ARBA00022679"/>
    </source>
</evidence>
<dbReference type="Proteomes" id="UP000708208">
    <property type="component" value="Unassembled WGS sequence"/>
</dbReference>
<keyword evidence="5" id="KW-1185">Reference proteome</keyword>
<dbReference type="InterPro" id="IPR050271">
    <property type="entry name" value="UDP-glycosyltransferase"/>
</dbReference>
<dbReference type="AlphaFoldDB" id="A0A8J2PV83"/>
<dbReference type="EMBL" id="CAJVCH010528161">
    <property type="protein sequence ID" value="CAG7823035.1"/>
    <property type="molecule type" value="Genomic_DNA"/>
</dbReference>
<dbReference type="InterPro" id="IPR002213">
    <property type="entry name" value="UDP_glucos_trans"/>
</dbReference>
<keyword evidence="3" id="KW-0808">Transferase</keyword>
<dbReference type="OrthoDB" id="5835829at2759"/>
<dbReference type="PANTHER" id="PTHR48043:SF159">
    <property type="entry name" value="EG:EG0003.4 PROTEIN-RELATED"/>
    <property type="match status" value="1"/>
</dbReference>
<organism evidence="4 5">
    <name type="scientific">Allacma fusca</name>
    <dbReference type="NCBI Taxonomy" id="39272"/>
    <lineage>
        <taxon>Eukaryota</taxon>
        <taxon>Metazoa</taxon>
        <taxon>Ecdysozoa</taxon>
        <taxon>Arthropoda</taxon>
        <taxon>Hexapoda</taxon>
        <taxon>Collembola</taxon>
        <taxon>Symphypleona</taxon>
        <taxon>Sminthuridae</taxon>
        <taxon>Allacma</taxon>
    </lineage>
</organism>
<comment type="similarity">
    <text evidence="1">Belongs to the UDP-glycosyltransferase family.</text>
</comment>
<reference evidence="4" key="1">
    <citation type="submission" date="2021-06" db="EMBL/GenBank/DDBJ databases">
        <authorList>
            <person name="Hodson N. C."/>
            <person name="Mongue J. A."/>
            <person name="Jaron S. K."/>
        </authorList>
    </citation>
    <scope>NUCLEOTIDE SEQUENCE</scope>
</reference>